<dbReference type="AlphaFoldDB" id="A0AAU7BRF2"/>
<name>A0AAU7BRF2_9FLAO</name>
<dbReference type="EMBL" id="CP157199">
    <property type="protein sequence ID" value="XBG60716.1"/>
    <property type="molecule type" value="Genomic_DNA"/>
</dbReference>
<accession>A0AAU7BRF2</accession>
<organism evidence="1">
    <name type="scientific">Pontimicrobium sp. SW4</name>
    <dbReference type="NCBI Taxonomy" id="3153519"/>
    <lineage>
        <taxon>Bacteria</taxon>
        <taxon>Pseudomonadati</taxon>
        <taxon>Bacteroidota</taxon>
        <taxon>Flavobacteriia</taxon>
        <taxon>Flavobacteriales</taxon>
        <taxon>Flavobacteriaceae</taxon>
        <taxon>Pontimicrobium</taxon>
    </lineage>
</organism>
<dbReference type="RefSeq" id="WP_347922946.1">
    <property type="nucleotide sequence ID" value="NZ_CP157199.1"/>
</dbReference>
<evidence type="ECO:0008006" key="2">
    <source>
        <dbReference type="Google" id="ProtNLM"/>
    </source>
</evidence>
<reference evidence="1" key="1">
    <citation type="submission" date="2024-05" db="EMBL/GenBank/DDBJ databases">
        <title>Pontimicrobium maritimus sp. nov., isolated form sea water.</title>
        <authorList>
            <person name="Muhammad N."/>
            <person name="Vuong T.Q."/>
            <person name="Han H.L."/>
            <person name="Kim S.-G."/>
        </authorList>
    </citation>
    <scope>NUCLEOTIDE SEQUENCE</scope>
    <source>
        <strain evidence="1">SW4</strain>
    </source>
</reference>
<gene>
    <name evidence="1" type="ORF">ABGB03_12700</name>
</gene>
<evidence type="ECO:0000313" key="1">
    <source>
        <dbReference type="EMBL" id="XBG60716.1"/>
    </source>
</evidence>
<proteinExistence type="predicted"/>
<sequence length="144" mass="17066">MKSLFRKRDKPLKKRFLTFSDNNLTIPERFFKWINMIESENSPNESIKALNFGLFETTNSYMMYLMGAEKFDENDENWACKVDYEPKYKYLDLNDSKLNESGWEYVLDFSVSLISKYLKENKSFLTKIENITAGFDDGNLTKIK</sequence>
<protein>
    <recommendedName>
        <fullName evidence="2">DUF4304 domain-containing protein</fullName>
    </recommendedName>
</protein>